<comment type="caution">
    <text evidence="6">The sequence shown here is derived from an EMBL/GenBank/DDBJ whole genome shotgun (WGS) entry which is preliminary data.</text>
</comment>
<feature type="DNA-binding region" description="H-T-H motif" evidence="4">
    <location>
        <begin position="62"/>
        <end position="81"/>
    </location>
</feature>
<keyword evidence="7" id="KW-1185">Reference proteome</keyword>
<evidence type="ECO:0000313" key="7">
    <source>
        <dbReference type="Proteomes" id="UP001500655"/>
    </source>
</evidence>
<dbReference type="SUPFAM" id="SSF48498">
    <property type="entry name" value="Tetracyclin repressor-like, C-terminal domain"/>
    <property type="match status" value="1"/>
</dbReference>
<dbReference type="Pfam" id="PF00440">
    <property type="entry name" value="TetR_N"/>
    <property type="match status" value="1"/>
</dbReference>
<dbReference type="Pfam" id="PF13305">
    <property type="entry name" value="TetR_C_33"/>
    <property type="match status" value="1"/>
</dbReference>
<dbReference type="SUPFAM" id="SSF46689">
    <property type="entry name" value="Homeodomain-like"/>
    <property type="match status" value="1"/>
</dbReference>
<dbReference type="EMBL" id="BAAALS010000004">
    <property type="protein sequence ID" value="GAA1741562.1"/>
    <property type="molecule type" value="Genomic_DNA"/>
</dbReference>
<evidence type="ECO:0000259" key="5">
    <source>
        <dbReference type="PROSITE" id="PS50977"/>
    </source>
</evidence>
<dbReference type="InterPro" id="IPR001647">
    <property type="entry name" value="HTH_TetR"/>
</dbReference>
<evidence type="ECO:0000256" key="1">
    <source>
        <dbReference type="ARBA" id="ARBA00023015"/>
    </source>
</evidence>
<dbReference type="PROSITE" id="PS50977">
    <property type="entry name" value="HTH_TETR_2"/>
    <property type="match status" value="1"/>
</dbReference>
<feature type="domain" description="HTH tetR-type" evidence="5">
    <location>
        <begin position="40"/>
        <end position="99"/>
    </location>
</feature>
<name>A0ABN2JWQ7_9ACTN</name>
<reference evidence="6 7" key="1">
    <citation type="journal article" date="2019" name="Int. J. Syst. Evol. Microbiol.">
        <title>The Global Catalogue of Microorganisms (GCM) 10K type strain sequencing project: providing services to taxonomists for standard genome sequencing and annotation.</title>
        <authorList>
            <consortium name="The Broad Institute Genomics Platform"/>
            <consortium name="The Broad Institute Genome Sequencing Center for Infectious Disease"/>
            <person name="Wu L."/>
            <person name="Ma J."/>
        </authorList>
    </citation>
    <scope>NUCLEOTIDE SEQUENCE [LARGE SCALE GENOMIC DNA]</scope>
    <source>
        <strain evidence="6 7">JCM 13249</strain>
    </source>
</reference>
<dbReference type="Gene3D" id="1.10.357.10">
    <property type="entry name" value="Tetracycline Repressor, domain 2"/>
    <property type="match status" value="1"/>
</dbReference>
<protein>
    <submittedName>
        <fullName evidence="6">TetR/AcrR family transcriptional regulator</fullName>
    </submittedName>
</protein>
<keyword evidence="1" id="KW-0805">Transcription regulation</keyword>
<sequence length="256" mass="27517">MLSFWSDDYTTSGGYARALLSHVCDNLRMPAGSIRARVRAEMLAEIKAVARRHLATDGANLSLRAVARDMGMVSSALYRYYASRDELLTALIVDAYNALGDAVEGADAAVTDRGDVRGRWLACCHAVRDWALAEPAEYALIFGSPVPGYAAPTETVLAARRTPLALIRVAMDASAAGGRPRIGDVPAAVAPDLATVRDALGVELPDDVLLAGSYAWIHLFGAVSFELFGQLNNTITARREYFEHQMTAVGEQFLGV</sequence>
<gene>
    <name evidence="6" type="ORF">GCM10009681_10410</name>
</gene>
<accession>A0ABN2JWQ7</accession>
<evidence type="ECO:0000256" key="4">
    <source>
        <dbReference type="PROSITE-ProRule" id="PRU00335"/>
    </source>
</evidence>
<organism evidence="6 7">
    <name type="scientific">Luedemannella helvata</name>
    <dbReference type="NCBI Taxonomy" id="349315"/>
    <lineage>
        <taxon>Bacteria</taxon>
        <taxon>Bacillati</taxon>
        <taxon>Actinomycetota</taxon>
        <taxon>Actinomycetes</taxon>
        <taxon>Micromonosporales</taxon>
        <taxon>Micromonosporaceae</taxon>
        <taxon>Luedemannella</taxon>
    </lineage>
</organism>
<dbReference type="InterPro" id="IPR009057">
    <property type="entry name" value="Homeodomain-like_sf"/>
</dbReference>
<dbReference type="InterPro" id="IPR025996">
    <property type="entry name" value="MT1864/Rv1816-like_C"/>
</dbReference>
<evidence type="ECO:0000256" key="3">
    <source>
        <dbReference type="ARBA" id="ARBA00023163"/>
    </source>
</evidence>
<proteinExistence type="predicted"/>
<dbReference type="Proteomes" id="UP001500655">
    <property type="component" value="Unassembled WGS sequence"/>
</dbReference>
<evidence type="ECO:0000256" key="2">
    <source>
        <dbReference type="ARBA" id="ARBA00023125"/>
    </source>
</evidence>
<dbReference type="InterPro" id="IPR036271">
    <property type="entry name" value="Tet_transcr_reg_TetR-rel_C_sf"/>
</dbReference>
<keyword evidence="3" id="KW-0804">Transcription</keyword>
<keyword evidence="2 4" id="KW-0238">DNA-binding</keyword>
<evidence type="ECO:0000313" key="6">
    <source>
        <dbReference type="EMBL" id="GAA1741562.1"/>
    </source>
</evidence>